<feature type="compositionally biased region" description="Polar residues" evidence="1">
    <location>
        <begin position="66"/>
        <end position="79"/>
    </location>
</feature>
<evidence type="ECO:0000256" key="1">
    <source>
        <dbReference type="SAM" id="MobiDB-lite"/>
    </source>
</evidence>
<feature type="compositionally biased region" description="Basic and acidic residues" evidence="1">
    <location>
        <begin position="43"/>
        <end position="52"/>
    </location>
</feature>
<feature type="region of interest" description="Disordered" evidence="1">
    <location>
        <begin position="120"/>
        <end position="150"/>
    </location>
</feature>
<dbReference type="InParanoid" id="C3YQ26"/>
<dbReference type="PANTHER" id="PTHR21616">
    <property type="entry name" value="CENTROSOME SPINDLE POLE ASSOCIATED PROTEIN"/>
    <property type="match status" value="1"/>
</dbReference>
<proteinExistence type="predicted"/>
<dbReference type="GO" id="GO:0032467">
    <property type="term" value="P:positive regulation of cytokinesis"/>
    <property type="evidence" value="ECO:0007669"/>
    <property type="project" value="InterPro"/>
</dbReference>
<accession>C3YQ26</accession>
<name>C3YQ26_BRAFL</name>
<sequence length="150" mass="16479">MIKGAHAVLTFLPAGNPDDVIDQLSAMRAQLQSEQRRVQSQLDHAKLEKDELSLGGDSYLEPQPGPSGTQPGNFGSLTSLDVDRVAAKNEERLRRLKTLQGDDQSIGDPDDILQRFMNQQKHNRPSSTTTLDTEAWLRPGTGNTSLLSKT</sequence>
<feature type="compositionally biased region" description="Polar residues" evidence="1">
    <location>
        <begin position="141"/>
        <end position="150"/>
    </location>
</feature>
<protein>
    <submittedName>
        <fullName evidence="2">Uncharacterized protein</fullName>
    </submittedName>
</protein>
<gene>
    <name evidence="2" type="ORF">BRAFLDRAFT_85755</name>
</gene>
<dbReference type="InterPro" id="IPR026708">
    <property type="entry name" value="CSPP1"/>
</dbReference>
<dbReference type="GO" id="GO:0005813">
    <property type="term" value="C:centrosome"/>
    <property type="evidence" value="ECO:0007669"/>
    <property type="project" value="InterPro"/>
</dbReference>
<dbReference type="AlphaFoldDB" id="C3YQ26"/>
<feature type="compositionally biased region" description="Polar residues" evidence="1">
    <location>
        <begin position="120"/>
        <end position="132"/>
    </location>
</feature>
<dbReference type="PANTHER" id="PTHR21616:SF2">
    <property type="entry name" value="CENTROSOME AND SPINDLE POLE-ASSOCIATED PROTEIN 1"/>
    <property type="match status" value="1"/>
</dbReference>
<reference evidence="2" key="1">
    <citation type="journal article" date="2008" name="Nature">
        <title>The amphioxus genome and the evolution of the chordate karyotype.</title>
        <authorList>
            <consortium name="US DOE Joint Genome Institute (JGI-PGF)"/>
            <person name="Putnam N.H."/>
            <person name="Butts T."/>
            <person name="Ferrier D.E.K."/>
            <person name="Furlong R.F."/>
            <person name="Hellsten U."/>
            <person name="Kawashima T."/>
            <person name="Robinson-Rechavi M."/>
            <person name="Shoguchi E."/>
            <person name="Terry A."/>
            <person name="Yu J.-K."/>
            <person name="Benito-Gutierrez E.L."/>
            <person name="Dubchak I."/>
            <person name="Garcia-Fernandez J."/>
            <person name="Gibson-Brown J.J."/>
            <person name="Grigoriev I.V."/>
            <person name="Horton A.C."/>
            <person name="de Jong P.J."/>
            <person name="Jurka J."/>
            <person name="Kapitonov V.V."/>
            <person name="Kohara Y."/>
            <person name="Kuroki Y."/>
            <person name="Lindquist E."/>
            <person name="Lucas S."/>
            <person name="Osoegawa K."/>
            <person name="Pennacchio L.A."/>
            <person name="Salamov A.A."/>
            <person name="Satou Y."/>
            <person name="Sauka-Spengler T."/>
            <person name="Schmutz J."/>
            <person name="Shin-I T."/>
            <person name="Toyoda A."/>
            <person name="Bronner-Fraser M."/>
            <person name="Fujiyama A."/>
            <person name="Holland L.Z."/>
            <person name="Holland P.W.H."/>
            <person name="Satoh N."/>
            <person name="Rokhsar D.S."/>
        </authorList>
    </citation>
    <scope>NUCLEOTIDE SEQUENCE [LARGE SCALE GENOMIC DNA]</scope>
    <source>
        <strain evidence="2">S238N-H82</strain>
        <tissue evidence="2">Testes</tissue>
    </source>
</reference>
<dbReference type="GO" id="GO:0005874">
    <property type="term" value="C:microtubule"/>
    <property type="evidence" value="ECO:0007669"/>
    <property type="project" value="InterPro"/>
</dbReference>
<evidence type="ECO:0000313" key="2">
    <source>
        <dbReference type="EMBL" id="EEN57664.1"/>
    </source>
</evidence>
<organism>
    <name type="scientific">Branchiostoma floridae</name>
    <name type="common">Florida lancelet</name>
    <name type="synonym">Amphioxus</name>
    <dbReference type="NCBI Taxonomy" id="7739"/>
    <lineage>
        <taxon>Eukaryota</taxon>
        <taxon>Metazoa</taxon>
        <taxon>Chordata</taxon>
        <taxon>Cephalochordata</taxon>
        <taxon>Leptocardii</taxon>
        <taxon>Amphioxiformes</taxon>
        <taxon>Branchiostomatidae</taxon>
        <taxon>Branchiostoma</taxon>
    </lineage>
</organism>
<dbReference type="GO" id="GO:0000922">
    <property type="term" value="C:spindle pole"/>
    <property type="evidence" value="ECO:0007669"/>
    <property type="project" value="InterPro"/>
</dbReference>
<feature type="region of interest" description="Disordered" evidence="1">
    <location>
        <begin position="41"/>
        <end position="82"/>
    </location>
</feature>
<dbReference type="EMBL" id="GG666539">
    <property type="protein sequence ID" value="EEN57664.1"/>
    <property type="molecule type" value="Genomic_DNA"/>
</dbReference>
<dbReference type="STRING" id="7739.C3YQ26"/>